<organism evidence="8 9">
    <name type="scientific">Thalassoglobus polymorphus</name>
    <dbReference type="NCBI Taxonomy" id="2527994"/>
    <lineage>
        <taxon>Bacteria</taxon>
        <taxon>Pseudomonadati</taxon>
        <taxon>Planctomycetota</taxon>
        <taxon>Planctomycetia</taxon>
        <taxon>Planctomycetales</taxon>
        <taxon>Planctomycetaceae</taxon>
        <taxon>Thalassoglobus</taxon>
    </lineage>
</organism>
<gene>
    <name evidence="8" type="primary">pknB_6</name>
    <name evidence="8" type="ORF">Mal48_10510</name>
</gene>
<dbReference type="InterPro" id="IPR000719">
    <property type="entry name" value="Prot_kinase_dom"/>
</dbReference>
<evidence type="ECO:0000256" key="1">
    <source>
        <dbReference type="ARBA" id="ARBA00022679"/>
    </source>
</evidence>
<evidence type="ECO:0000259" key="7">
    <source>
        <dbReference type="PROSITE" id="PS50011"/>
    </source>
</evidence>
<reference evidence="8 9" key="1">
    <citation type="submission" date="2019-02" db="EMBL/GenBank/DDBJ databases">
        <title>Deep-cultivation of Planctomycetes and their phenomic and genomic characterization uncovers novel biology.</title>
        <authorList>
            <person name="Wiegand S."/>
            <person name="Jogler M."/>
            <person name="Boedeker C."/>
            <person name="Pinto D."/>
            <person name="Vollmers J."/>
            <person name="Rivas-Marin E."/>
            <person name="Kohn T."/>
            <person name="Peeters S.H."/>
            <person name="Heuer A."/>
            <person name="Rast P."/>
            <person name="Oberbeckmann S."/>
            <person name="Bunk B."/>
            <person name="Jeske O."/>
            <person name="Meyerdierks A."/>
            <person name="Storesund J.E."/>
            <person name="Kallscheuer N."/>
            <person name="Luecker S."/>
            <person name="Lage O.M."/>
            <person name="Pohl T."/>
            <person name="Merkel B.J."/>
            <person name="Hornburger P."/>
            <person name="Mueller R.-W."/>
            <person name="Bruemmer F."/>
            <person name="Labrenz M."/>
            <person name="Spormann A.M."/>
            <person name="Op den Camp H."/>
            <person name="Overmann J."/>
            <person name="Amann R."/>
            <person name="Jetten M.S.M."/>
            <person name="Mascher T."/>
            <person name="Medema M.H."/>
            <person name="Devos D.P."/>
            <person name="Kaster A.-K."/>
            <person name="Ovreas L."/>
            <person name="Rohde M."/>
            <person name="Galperin M.Y."/>
            <person name="Jogler C."/>
        </authorList>
    </citation>
    <scope>NUCLEOTIDE SEQUENCE [LARGE SCALE GENOMIC DNA]</scope>
    <source>
        <strain evidence="8 9">Mal48</strain>
    </source>
</reference>
<keyword evidence="3 8" id="KW-0418">Kinase</keyword>
<dbReference type="Proteomes" id="UP000315724">
    <property type="component" value="Chromosome"/>
</dbReference>
<dbReference type="Pfam" id="PF00069">
    <property type="entry name" value="Pkinase"/>
    <property type="match status" value="1"/>
</dbReference>
<keyword evidence="4 5" id="KW-0067">ATP-binding</keyword>
<evidence type="ECO:0000256" key="3">
    <source>
        <dbReference type="ARBA" id="ARBA00022777"/>
    </source>
</evidence>
<feature type="transmembrane region" description="Helical" evidence="6">
    <location>
        <begin position="490"/>
        <end position="513"/>
    </location>
</feature>
<keyword evidence="9" id="KW-1185">Reference proteome</keyword>
<evidence type="ECO:0000256" key="5">
    <source>
        <dbReference type="PROSITE-ProRule" id="PRU10141"/>
    </source>
</evidence>
<dbReference type="InterPro" id="IPR017441">
    <property type="entry name" value="Protein_kinase_ATP_BS"/>
</dbReference>
<dbReference type="PROSITE" id="PS00108">
    <property type="entry name" value="PROTEIN_KINASE_ST"/>
    <property type="match status" value="1"/>
</dbReference>
<dbReference type="GO" id="GO:0005524">
    <property type="term" value="F:ATP binding"/>
    <property type="evidence" value="ECO:0007669"/>
    <property type="project" value="UniProtKB-UniRule"/>
</dbReference>
<dbReference type="SUPFAM" id="SSF56112">
    <property type="entry name" value="Protein kinase-like (PK-like)"/>
    <property type="match status" value="1"/>
</dbReference>
<dbReference type="SMART" id="SM00220">
    <property type="entry name" value="S_TKc"/>
    <property type="match status" value="1"/>
</dbReference>
<dbReference type="KEGG" id="tpol:Mal48_10510"/>
<dbReference type="Gene3D" id="1.10.510.10">
    <property type="entry name" value="Transferase(Phosphotransferase) domain 1"/>
    <property type="match status" value="2"/>
</dbReference>
<dbReference type="PROSITE" id="PS50011">
    <property type="entry name" value="PROTEIN_KINASE_DOM"/>
    <property type="match status" value="1"/>
</dbReference>
<dbReference type="AlphaFoldDB" id="A0A517QJN7"/>
<evidence type="ECO:0000256" key="6">
    <source>
        <dbReference type="SAM" id="Phobius"/>
    </source>
</evidence>
<accession>A0A517QJN7</accession>
<dbReference type="InterPro" id="IPR011009">
    <property type="entry name" value="Kinase-like_dom_sf"/>
</dbReference>
<dbReference type="InterPro" id="IPR008271">
    <property type="entry name" value="Ser/Thr_kinase_AS"/>
</dbReference>
<keyword evidence="1 8" id="KW-0808">Transferase</keyword>
<dbReference type="GO" id="GO:0004674">
    <property type="term" value="F:protein serine/threonine kinase activity"/>
    <property type="evidence" value="ECO:0007669"/>
    <property type="project" value="UniProtKB-EC"/>
</dbReference>
<evidence type="ECO:0000256" key="4">
    <source>
        <dbReference type="ARBA" id="ARBA00022840"/>
    </source>
</evidence>
<feature type="transmembrane region" description="Helical" evidence="6">
    <location>
        <begin position="533"/>
        <end position="551"/>
    </location>
</feature>
<feature type="transmembrane region" description="Helical" evidence="6">
    <location>
        <begin position="649"/>
        <end position="680"/>
    </location>
</feature>
<keyword evidence="2 5" id="KW-0547">Nucleotide-binding</keyword>
<feature type="binding site" evidence="5">
    <location>
        <position position="189"/>
    </location>
    <ligand>
        <name>ATP</name>
        <dbReference type="ChEBI" id="CHEBI:30616"/>
    </ligand>
</feature>
<evidence type="ECO:0000313" key="9">
    <source>
        <dbReference type="Proteomes" id="UP000315724"/>
    </source>
</evidence>
<keyword evidence="6" id="KW-0812">Transmembrane</keyword>
<feature type="domain" description="Protein kinase" evidence="7">
    <location>
        <begin position="160"/>
        <end position="466"/>
    </location>
</feature>
<dbReference type="PANTHER" id="PTHR43289:SF34">
    <property type="entry name" value="SERINE_THREONINE-PROTEIN KINASE YBDM-RELATED"/>
    <property type="match status" value="1"/>
</dbReference>
<dbReference type="PANTHER" id="PTHR43289">
    <property type="entry name" value="MITOGEN-ACTIVATED PROTEIN KINASE KINASE KINASE 20-RELATED"/>
    <property type="match status" value="1"/>
</dbReference>
<protein>
    <submittedName>
        <fullName evidence="8">Serine/threonine-protein kinase PknB</fullName>
        <ecNumber evidence="8">2.7.11.1</ecNumber>
    </submittedName>
</protein>
<evidence type="ECO:0000313" key="8">
    <source>
        <dbReference type="EMBL" id="QDT31815.1"/>
    </source>
</evidence>
<feature type="transmembrane region" description="Helical" evidence="6">
    <location>
        <begin position="729"/>
        <end position="748"/>
    </location>
</feature>
<dbReference type="PROSITE" id="PS00107">
    <property type="entry name" value="PROTEIN_KINASE_ATP"/>
    <property type="match status" value="1"/>
</dbReference>
<sequence>MDTHKTTMSDEAIDLLTDSLDRFLAAWDQVDEHGPPEISEFLPSCSKLRMEFLVELIKVDMELRWQEYALPKSLDEYCEEFQELQSVALPIDLIFEEYVCRLSVDEAVCISDYFERYPNQADGLRQFASQSPDINATVISSFDQSSAVFDLQAGEVIDDFDLIMLLGQGAFAKVFLARQISMQRLVAVKVSADHGTEPQTLAQLDHDYIVRVHDQRIVETPPARLLYMQYLPGGTLESVTKRVRMTPVEMRSGQLLIDVLDGTLESKGEISPSDSSLRQELSGKSWPEVVAWIGIRLAKALDYANRQGVLHRDLKPANVLLSAEGVPKLADFNISFSSSVAGTNPTAYFGGSLAYMSPEQLEACSPRHETQADELDGRSDLYSLGVLLWELLRGTRPFDDLGGGDLSGQTIDKMLERRSRGLSREQFAPDFAECPESLMRILEKLLQPNREQRWQNADELIEQLEMCLEPRARELIDPPAKSWRSKARHWVVATVLLLNLIPNGISAVGNFFYNQRAIFDEMAPGQTFETILGVINGIAFPVGISFVVILANQVKRGIRNPEASQESGLEQFALPCAREERVSPVKRLFATRQNANTNSKTTIIRESALLLGHRCAMICLLLWIIAGIAYPVAFQAIGIDVSASEYAHIVGSLVLFGLIATAYPFFGVTWYSVQVLYPALLQKGRGQRKDRQDLQKLKTYLRYYLIAAASIPLLSVAAITIVSVEMLQLAQLLCFGGLAAFAAAFWFYRQIEDDLDVFLRIRGRKR</sequence>
<dbReference type="CDD" id="cd14014">
    <property type="entry name" value="STKc_PknB_like"/>
    <property type="match status" value="1"/>
</dbReference>
<dbReference type="EC" id="2.7.11.1" evidence="8"/>
<evidence type="ECO:0000256" key="2">
    <source>
        <dbReference type="ARBA" id="ARBA00022741"/>
    </source>
</evidence>
<keyword evidence="6" id="KW-0472">Membrane</keyword>
<name>A0A517QJN7_9PLAN</name>
<keyword evidence="6" id="KW-1133">Transmembrane helix</keyword>
<feature type="transmembrane region" description="Helical" evidence="6">
    <location>
        <begin position="701"/>
        <end position="723"/>
    </location>
</feature>
<feature type="transmembrane region" description="Helical" evidence="6">
    <location>
        <begin position="615"/>
        <end position="637"/>
    </location>
</feature>
<dbReference type="RefSeq" id="WP_197442059.1">
    <property type="nucleotide sequence ID" value="NZ_CP036267.1"/>
</dbReference>
<proteinExistence type="predicted"/>
<dbReference type="EMBL" id="CP036267">
    <property type="protein sequence ID" value="QDT31815.1"/>
    <property type="molecule type" value="Genomic_DNA"/>
</dbReference>